<dbReference type="Proteomes" id="UP000267029">
    <property type="component" value="Unassembled WGS sequence"/>
</dbReference>
<protein>
    <submittedName>
        <fullName evidence="6">BACK domain-containing protein</fullName>
    </submittedName>
</protein>
<dbReference type="EMBL" id="UXSR01000012">
    <property type="protein sequence ID" value="VDD74156.1"/>
    <property type="molecule type" value="Genomic_DNA"/>
</dbReference>
<organism evidence="6">
    <name type="scientific">Mesocestoides corti</name>
    <name type="common">Flatworm</name>
    <dbReference type="NCBI Taxonomy" id="53468"/>
    <lineage>
        <taxon>Eukaryota</taxon>
        <taxon>Metazoa</taxon>
        <taxon>Spiralia</taxon>
        <taxon>Lophotrochozoa</taxon>
        <taxon>Platyhelminthes</taxon>
        <taxon>Cestoda</taxon>
        <taxon>Eucestoda</taxon>
        <taxon>Cyclophyllidea</taxon>
        <taxon>Mesocestoididae</taxon>
        <taxon>Mesocestoides</taxon>
    </lineage>
</organism>
<evidence type="ECO:0000313" key="4">
    <source>
        <dbReference type="EMBL" id="VDD74156.1"/>
    </source>
</evidence>
<dbReference type="Pfam" id="PF07707">
    <property type="entry name" value="BACK"/>
    <property type="match status" value="1"/>
</dbReference>
<name>A0A0R3U1D0_MESCO</name>
<reference evidence="4 5" key="2">
    <citation type="submission" date="2018-10" db="EMBL/GenBank/DDBJ databases">
        <authorList>
            <consortium name="Pathogen Informatics"/>
        </authorList>
    </citation>
    <scope>NUCLEOTIDE SEQUENCE [LARGE SCALE GENOMIC DNA]</scope>
</reference>
<keyword evidence="1" id="KW-0880">Kelch repeat</keyword>
<reference evidence="6" key="1">
    <citation type="submission" date="2017-02" db="UniProtKB">
        <authorList>
            <consortium name="WormBaseParasite"/>
        </authorList>
    </citation>
    <scope>IDENTIFICATION</scope>
</reference>
<feature type="compositionally biased region" description="Basic residues" evidence="2">
    <location>
        <begin position="89"/>
        <end position="99"/>
    </location>
</feature>
<dbReference type="AlphaFoldDB" id="A0A0R3U1D0"/>
<dbReference type="OrthoDB" id="191037at2759"/>
<dbReference type="InterPro" id="IPR011705">
    <property type="entry name" value="BACK"/>
</dbReference>
<proteinExistence type="predicted"/>
<dbReference type="WBParaSite" id="MCOS_0000015801-mRNA-1">
    <property type="protein sequence ID" value="MCOS_0000015801-mRNA-1"/>
    <property type="gene ID" value="MCOS_0000015801"/>
</dbReference>
<feature type="region of interest" description="Disordered" evidence="2">
    <location>
        <begin position="762"/>
        <end position="782"/>
    </location>
</feature>
<dbReference type="Gene3D" id="2.120.10.80">
    <property type="entry name" value="Kelch-type beta propeller"/>
    <property type="match status" value="1"/>
</dbReference>
<dbReference type="SMART" id="SM00612">
    <property type="entry name" value="Kelch"/>
    <property type="match status" value="5"/>
</dbReference>
<dbReference type="PANTHER" id="PTHR45632:SF30">
    <property type="entry name" value="BTB DOMAIN-CONTAINING PROTEIN"/>
    <property type="match status" value="1"/>
</dbReference>
<dbReference type="InterPro" id="IPR006652">
    <property type="entry name" value="Kelch_1"/>
</dbReference>
<dbReference type="Gene3D" id="1.25.40.420">
    <property type="match status" value="1"/>
</dbReference>
<evidence type="ECO:0000313" key="5">
    <source>
        <dbReference type="Proteomes" id="UP000267029"/>
    </source>
</evidence>
<dbReference type="SUPFAM" id="SSF117281">
    <property type="entry name" value="Kelch motif"/>
    <property type="match status" value="1"/>
</dbReference>
<sequence length="892" mass="99830">MNEKITPAIRASRSKSGRWSQGSSLLVNAPSRSRELPENLLSGYKMQWALNRPLRLRSGQLTTHVNAYKLATQSLTFRRLIKVIDERQKRQRNQRKHHHQQQEYSEEEPPLLIDCHRSTDVNDLAFAIHFCHLGHCKISAITTMDQSDTPPMKKRGEKPAVIDMANQSPILLSTGQLHLTTTTAECSLICGLRVANTYGIESLNKRCISYVEANLDRESCWALWRTIFKPPTLPTDWNVIQIDGKAGQLLIEFMQKNFHKFMRSKNYVEMTHLSAAELKFLLASERLNVFSESEVVDVITAWVDVQPKDPVTQKLLLDVVPHLIEHCVRLEQLDKDDIDRLLQLPGMRSKRTNSTGDGLPRGCSHSNNSSGSRLDGWNDELKNMCIAMLHQRRRRLVRTSRNLRPLLTRPTEDHEGGSQCETSNPQISAWPKLAPRIPHEAIIVFGGWENGQPCRNARVLDSRKKKWITYDVESRSSLALPHPLMSFAIANVDNCVIYIAGGESRSGQATQEVLSYDFRCNSSKRGWKGCAPMHEVRRDLILVNFQNKSLYAIGGDNNRTVLDSVETLSLEKGKSGVWLEVARMIIPRGAPAGDALGSQIYVCGGYTESRMESLTNSCETYNPATNQWTLIQPMAQPRYYASGVNYQDHLFILGGGGDNSMRLTTSVMAQGYSSTVERFTPKDGVWELMPAIAERADFAACVHQDEIFCIGGGGEAFCTADTETWRPWIGRVRGSEFSDEQTNESGTGSYALTSDNTIQESSSAATPIWMPPSETDGEVTGSNPRNAAGQFGGWRRGVPLPLPLWGHRCVSISGVDKVLRLLSNESESLPPETDSRSTATYTAPQRWKMVRTDESTILAIEDTREQITEEGEVGESGKIEVRVGSTTMLVEY</sequence>
<dbReference type="InterPro" id="IPR015915">
    <property type="entry name" value="Kelch-typ_b-propeller"/>
</dbReference>
<gene>
    <name evidence="4" type="ORF">MCOS_LOCUS159</name>
</gene>
<feature type="region of interest" description="Disordered" evidence="2">
    <location>
        <begin position="88"/>
        <end position="107"/>
    </location>
</feature>
<evidence type="ECO:0000313" key="6">
    <source>
        <dbReference type="WBParaSite" id="MCOS_0000015801-mRNA-1"/>
    </source>
</evidence>
<evidence type="ECO:0000259" key="3">
    <source>
        <dbReference type="Pfam" id="PF07707"/>
    </source>
</evidence>
<evidence type="ECO:0000256" key="2">
    <source>
        <dbReference type="SAM" id="MobiDB-lite"/>
    </source>
</evidence>
<feature type="domain" description="BACK" evidence="3">
    <location>
        <begin position="251"/>
        <end position="322"/>
    </location>
</feature>
<dbReference type="Pfam" id="PF24681">
    <property type="entry name" value="Kelch_KLHDC2_KLHL20_DRC7"/>
    <property type="match status" value="1"/>
</dbReference>
<feature type="region of interest" description="Disordered" evidence="2">
    <location>
        <begin position="349"/>
        <end position="374"/>
    </location>
</feature>
<dbReference type="PANTHER" id="PTHR45632">
    <property type="entry name" value="LD33804P"/>
    <property type="match status" value="1"/>
</dbReference>
<accession>A0A0R3U1D0</accession>
<keyword evidence="5" id="KW-1185">Reference proteome</keyword>
<evidence type="ECO:0000256" key="1">
    <source>
        <dbReference type="ARBA" id="ARBA00022441"/>
    </source>
</evidence>
<feature type="region of interest" description="Disordered" evidence="2">
    <location>
        <begin position="1"/>
        <end position="23"/>
    </location>
</feature>
<dbReference type="STRING" id="53468.A0A0R3U1D0"/>